<evidence type="ECO:0000256" key="2">
    <source>
        <dbReference type="ARBA" id="ARBA00022448"/>
    </source>
</evidence>
<accession>A0A9X3FP78</accession>
<organism evidence="6 7">
    <name type="scientific">Aerococcus kribbianus</name>
    <dbReference type="NCBI Taxonomy" id="2999064"/>
    <lineage>
        <taxon>Bacteria</taxon>
        <taxon>Bacillati</taxon>
        <taxon>Bacillota</taxon>
        <taxon>Bacilli</taxon>
        <taxon>Lactobacillales</taxon>
        <taxon>Aerococcaceae</taxon>
        <taxon>Aerococcus</taxon>
    </lineage>
</organism>
<dbReference type="AlphaFoldDB" id="A0A9X3FP78"/>
<comment type="similarity">
    <text evidence="1 4">Belongs to the bacterial solute-binding protein 9 family.</text>
</comment>
<dbReference type="PANTHER" id="PTHR42953">
    <property type="entry name" value="HIGH-AFFINITY ZINC UPTAKE SYSTEM PROTEIN ZNUA-RELATED"/>
    <property type="match status" value="1"/>
</dbReference>
<feature type="signal peptide" evidence="5">
    <location>
        <begin position="1"/>
        <end position="17"/>
    </location>
</feature>
<reference evidence="6" key="1">
    <citation type="submission" date="2022-12" db="EMBL/GenBank/DDBJ databases">
        <title>Description and comparative metabolic analysis of Aerococcus sp. nov., isolated from the feces of a pig.</title>
        <authorList>
            <person name="Chang Y.-H."/>
        </authorList>
    </citation>
    <scope>NUCLEOTIDE SEQUENCE</scope>
    <source>
        <strain evidence="6">YH-aer222</strain>
    </source>
</reference>
<dbReference type="GO" id="GO:0007155">
    <property type="term" value="P:cell adhesion"/>
    <property type="evidence" value="ECO:0007669"/>
    <property type="project" value="InterPro"/>
</dbReference>
<dbReference type="Proteomes" id="UP001146670">
    <property type="component" value="Unassembled WGS sequence"/>
</dbReference>
<keyword evidence="2 4" id="KW-0813">Transport</keyword>
<evidence type="ECO:0000256" key="3">
    <source>
        <dbReference type="ARBA" id="ARBA00022729"/>
    </source>
</evidence>
<dbReference type="Gene3D" id="3.40.50.1980">
    <property type="entry name" value="Nitrogenase molybdenum iron protein domain"/>
    <property type="match status" value="2"/>
</dbReference>
<feature type="chain" id="PRO_5040840817" evidence="5">
    <location>
        <begin position="18"/>
        <end position="310"/>
    </location>
</feature>
<dbReference type="PANTHER" id="PTHR42953:SF3">
    <property type="entry name" value="HIGH-AFFINITY ZINC UPTAKE SYSTEM PROTEIN ZNUA"/>
    <property type="match status" value="1"/>
</dbReference>
<gene>
    <name evidence="6" type="ORF">OW157_07175</name>
</gene>
<dbReference type="EMBL" id="JAPRFR010000004">
    <property type="protein sequence ID" value="MCZ0726333.1"/>
    <property type="molecule type" value="Genomic_DNA"/>
</dbReference>
<dbReference type="GO" id="GO:0030001">
    <property type="term" value="P:metal ion transport"/>
    <property type="evidence" value="ECO:0007669"/>
    <property type="project" value="InterPro"/>
</dbReference>
<dbReference type="GO" id="GO:0046872">
    <property type="term" value="F:metal ion binding"/>
    <property type="evidence" value="ECO:0007669"/>
    <property type="project" value="InterPro"/>
</dbReference>
<evidence type="ECO:0000256" key="4">
    <source>
        <dbReference type="RuleBase" id="RU003512"/>
    </source>
</evidence>
<evidence type="ECO:0000256" key="5">
    <source>
        <dbReference type="SAM" id="SignalP"/>
    </source>
</evidence>
<evidence type="ECO:0000313" key="7">
    <source>
        <dbReference type="Proteomes" id="UP001146670"/>
    </source>
</evidence>
<evidence type="ECO:0000256" key="1">
    <source>
        <dbReference type="ARBA" id="ARBA00011028"/>
    </source>
</evidence>
<protein>
    <submittedName>
        <fullName evidence="6">Zinc ABC transporter substrate-binding protein</fullName>
    </submittedName>
</protein>
<dbReference type="InterPro" id="IPR006128">
    <property type="entry name" value="Lipoprotein_PsaA-like"/>
</dbReference>
<sequence>MKIRQYLLALVSLFFLAACGQASQEKDENQGLTIVTSFYPIYAITQEVAGDENTVQMIQSGQGIHGFEPSANDMRAINDADVFVYHSKHLESWAGNMGKNLADSQVKVIEGSKDLDLKRTQGLEDVETSEGIDEAQLADVHTWTDPIVAGQEAMTIAEQLAEIDPENADLYRENAKQFQVEAQSLVDKYKDDFDQLDQKNFVTQHTAFAYLADRFGLQQIGIAGADNTSEPSAQTLSEIEDFVSDYNVQTIYTEENVSPKYAQVVSDATGAEMDTLSPLEADPENDKTYLENLEANIKVLYDNMAKENQN</sequence>
<proteinExistence type="inferred from homology"/>
<dbReference type="SUPFAM" id="SSF53807">
    <property type="entry name" value="Helical backbone' metal receptor"/>
    <property type="match status" value="1"/>
</dbReference>
<dbReference type="PRINTS" id="PR00690">
    <property type="entry name" value="ADHESNFAMILY"/>
</dbReference>
<dbReference type="PROSITE" id="PS51257">
    <property type="entry name" value="PROKAR_LIPOPROTEIN"/>
    <property type="match status" value="1"/>
</dbReference>
<dbReference type="RefSeq" id="WP_268752715.1">
    <property type="nucleotide sequence ID" value="NZ_JAPRFQ010000004.1"/>
</dbReference>
<keyword evidence="3 5" id="KW-0732">Signal</keyword>
<keyword evidence="7" id="KW-1185">Reference proteome</keyword>
<evidence type="ECO:0000313" key="6">
    <source>
        <dbReference type="EMBL" id="MCZ0726333.1"/>
    </source>
</evidence>
<dbReference type="InterPro" id="IPR006127">
    <property type="entry name" value="ZnuA-like"/>
</dbReference>
<dbReference type="InterPro" id="IPR050492">
    <property type="entry name" value="Bact_metal-bind_prot9"/>
</dbReference>
<comment type="caution">
    <text evidence="6">The sequence shown here is derived from an EMBL/GenBank/DDBJ whole genome shotgun (WGS) entry which is preliminary data.</text>
</comment>
<dbReference type="Pfam" id="PF01297">
    <property type="entry name" value="ZnuA"/>
    <property type="match status" value="1"/>
</dbReference>
<name>A0A9X3FP78_9LACT</name>